<dbReference type="FunFam" id="2.40.110.10:FF:000007">
    <property type="entry name" value="Medium-chain specific acyl-CoA dehydrogenase, mitochondrial"/>
    <property type="match status" value="1"/>
</dbReference>
<evidence type="ECO:0000256" key="7">
    <source>
        <dbReference type="SAM" id="Phobius"/>
    </source>
</evidence>
<name>A0A158Q6D8_DRAME</name>
<comment type="cofactor">
    <cofactor evidence="1">
        <name>FAD</name>
        <dbReference type="ChEBI" id="CHEBI:57692"/>
    </cofactor>
</comment>
<dbReference type="STRING" id="318479.A0A158Q6D8"/>
<dbReference type="InterPro" id="IPR009100">
    <property type="entry name" value="AcylCoA_DH/oxidase_NM_dom_sf"/>
</dbReference>
<reference evidence="14" key="1">
    <citation type="submission" date="2016-04" db="UniProtKB">
        <authorList>
            <consortium name="WormBaseParasite"/>
        </authorList>
    </citation>
    <scope>IDENTIFICATION</scope>
</reference>
<evidence type="ECO:0000313" key="14">
    <source>
        <dbReference type="WBParaSite" id="DME_0000982601-mRNA-1"/>
    </source>
</evidence>
<evidence type="ECO:0000259" key="10">
    <source>
        <dbReference type="Pfam" id="PF02771"/>
    </source>
</evidence>
<feature type="domain" description="Acyl-CoA dehydrogenase/oxidase N-terminal" evidence="10">
    <location>
        <begin position="21"/>
        <end position="125"/>
    </location>
</feature>
<feature type="transmembrane region" description="Helical" evidence="7">
    <location>
        <begin position="708"/>
        <end position="731"/>
    </location>
</feature>
<evidence type="ECO:0000256" key="4">
    <source>
        <dbReference type="ARBA" id="ARBA00022630"/>
    </source>
</evidence>
<dbReference type="InterPro" id="IPR006091">
    <property type="entry name" value="Acyl-CoA_Oxase/DH_mid-dom"/>
</dbReference>
<evidence type="ECO:0000256" key="6">
    <source>
        <dbReference type="ARBA" id="ARBA00023002"/>
    </source>
</evidence>
<comment type="similarity">
    <text evidence="2">Belongs to the acyl-CoA dehydrogenase family.</text>
</comment>
<evidence type="ECO:0000313" key="12">
    <source>
        <dbReference type="Proteomes" id="UP000038040"/>
    </source>
</evidence>
<dbReference type="AlphaFoldDB" id="A0A158Q6D8"/>
<dbReference type="PANTHER" id="PTHR48083">
    <property type="entry name" value="MEDIUM-CHAIN SPECIFIC ACYL-COA DEHYDROGENASE, MITOCHONDRIAL-RELATED"/>
    <property type="match status" value="1"/>
</dbReference>
<dbReference type="FunFam" id="1.20.140.10:FF:000011">
    <property type="entry name" value="Medium-chain specific acyl-CoA dehydrogenase, mitochondrial"/>
    <property type="match status" value="1"/>
</dbReference>
<dbReference type="SUPFAM" id="SSF56645">
    <property type="entry name" value="Acyl-CoA dehydrogenase NM domain-like"/>
    <property type="match status" value="2"/>
</dbReference>
<dbReference type="InterPro" id="IPR009075">
    <property type="entry name" value="AcylCo_DH/oxidase_C"/>
</dbReference>
<feature type="domain" description="Acyl-CoA dehydrogenase/oxidase N-terminal" evidence="10">
    <location>
        <begin position="450"/>
        <end position="529"/>
    </location>
</feature>
<accession>A0A158Q6D8</accession>
<sequence>MKYKCRIIKIKGNVNGCSEFTDEQREFREVARKFVRDEVIPVAMDLDRTGEFPWNVLKKAHATGLMNTEIPTEYGGLGLDTITNAILSEELGYGCAGICTAIITNGLAETPLIIAGCDELKKKYLCLSEPGAGSDVANIQTKSEKKGNEYIINGSKMWITNAGHANWFFVLTRSDPDPKVPITKAFTAFIIDGDATGVSRGKKCASDTRGITFEDVRVPASQVVGAPGDGFKIAMKTFDRTRPLVAAMATGLASRCLDEASKYALERKTFGSAIANHQAVAFMLADMAINLELSRLITYRSAWEVEQGHVGSYFSAIAKCFAADTANITASNAVQIFGGNGFNCEYPVEKLMRDAKIFQIYEGTSQIQRIVISKLLLKRVGEKLSENQRQCRDVALKFAKEEILPVAAQYDRTGVVSIHEPFICGSVSGDRPVASGFHFSCFFKRQKCIVFPWNIIKKAHATGLMNCQIPAKYGGAGLSTLETALVVEALAYACTGIQLAIMGPSLAMAPIYIAGTEVQKKKYLGMLAAEPFIASYCVTEPEAGSDVSAIKTKAEKKGDSYVINGSKAWITGGGHAKWFYVLARTDPDPKAPSRKAFTSFIVDGDASGITRGKKEMNMGQRCSDTRMITFEDVVVPKENIVGSPGEGFKISMSAFDLTRPGVAAGAVGLSWRALDEASKYALERKTFSVPIAQVQLFLRMEVLKFLELIFYSLLLFFSFFLTLFFEGQIFYNN</sequence>
<evidence type="ECO:0000256" key="5">
    <source>
        <dbReference type="ARBA" id="ARBA00022827"/>
    </source>
</evidence>
<protein>
    <recommendedName>
        <fullName evidence="3">Medium-chain specific acyl-CoA dehydrogenase, mitochondrial</fullName>
    </recommendedName>
</protein>
<dbReference type="InterPro" id="IPR050741">
    <property type="entry name" value="Acyl-CoA_dehydrogenase"/>
</dbReference>
<dbReference type="InterPro" id="IPR006089">
    <property type="entry name" value="Acyl-CoA_DH_CS"/>
</dbReference>
<keyword evidence="7" id="KW-0472">Membrane</keyword>
<dbReference type="InterPro" id="IPR036250">
    <property type="entry name" value="AcylCo_DH-like_C"/>
</dbReference>
<keyword evidence="7" id="KW-1133">Transmembrane helix</keyword>
<evidence type="ECO:0000256" key="1">
    <source>
        <dbReference type="ARBA" id="ARBA00001974"/>
    </source>
</evidence>
<keyword evidence="5" id="KW-0274">FAD</keyword>
<keyword evidence="7" id="KW-0812">Transmembrane</keyword>
<dbReference type="Proteomes" id="UP000038040">
    <property type="component" value="Unplaced"/>
</dbReference>
<organism evidence="12 14">
    <name type="scientific">Dracunculus medinensis</name>
    <name type="common">Guinea worm</name>
    <dbReference type="NCBI Taxonomy" id="318479"/>
    <lineage>
        <taxon>Eukaryota</taxon>
        <taxon>Metazoa</taxon>
        <taxon>Ecdysozoa</taxon>
        <taxon>Nematoda</taxon>
        <taxon>Chromadorea</taxon>
        <taxon>Rhabditida</taxon>
        <taxon>Spirurina</taxon>
        <taxon>Dracunculoidea</taxon>
        <taxon>Dracunculidae</taxon>
        <taxon>Dracunculus</taxon>
    </lineage>
</organism>
<feature type="domain" description="Acyl-CoA oxidase/dehydrogenase middle" evidence="9">
    <location>
        <begin position="536"/>
        <end position="633"/>
    </location>
</feature>
<dbReference type="WBParaSite" id="DME_0000982601-mRNA-1">
    <property type="protein sequence ID" value="DME_0000982601-mRNA-1"/>
    <property type="gene ID" value="DME_0000982601"/>
</dbReference>
<dbReference type="FunFam" id="1.10.540.10:FF:000026">
    <property type="entry name" value="Acyl-CoA dehydrogenase medium chain"/>
    <property type="match status" value="1"/>
</dbReference>
<feature type="domain" description="Acyl-CoA dehydrogenase/oxidase C-terminal" evidence="8">
    <location>
        <begin position="228"/>
        <end position="375"/>
    </location>
</feature>
<feature type="domain" description="Acyl-CoA dehydrogenase/oxidase C-terminal" evidence="8">
    <location>
        <begin position="645"/>
        <end position="696"/>
    </location>
</feature>
<evidence type="ECO:0000256" key="2">
    <source>
        <dbReference type="ARBA" id="ARBA00009347"/>
    </source>
</evidence>
<gene>
    <name evidence="11" type="ORF">DME_LOCUS3439</name>
</gene>
<dbReference type="GO" id="GO:0051793">
    <property type="term" value="P:medium-chain fatty acid catabolic process"/>
    <property type="evidence" value="ECO:0007669"/>
    <property type="project" value="TreeGrafter"/>
</dbReference>
<dbReference type="PROSITE" id="PS00073">
    <property type="entry name" value="ACYL_COA_DH_2"/>
    <property type="match status" value="1"/>
</dbReference>
<dbReference type="InterPro" id="IPR013786">
    <property type="entry name" value="AcylCoA_DH/ox_N"/>
</dbReference>
<keyword evidence="6" id="KW-0560">Oxidoreductase</keyword>
<keyword evidence="13" id="KW-1185">Reference proteome</keyword>
<dbReference type="Gene3D" id="1.20.140.10">
    <property type="entry name" value="Butyryl-CoA Dehydrogenase, subunit A, domain 3"/>
    <property type="match status" value="2"/>
</dbReference>
<dbReference type="InterPro" id="IPR046373">
    <property type="entry name" value="Acyl-CoA_Oxase/DH_mid-dom_sf"/>
</dbReference>
<dbReference type="Proteomes" id="UP000274756">
    <property type="component" value="Unassembled WGS sequence"/>
</dbReference>
<keyword evidence="4" id="KW-0285">Flavoprotein</keyword>
<dbReference type="PANTHER" id="PTHR48083:SF2">
    <property type="entry name" value="MEDIUM-CHAIN SPECIFIC ACYL-COA DEHYDROGENASE, MITOCHONDRIAL"/>
    <property type="match status" value="1"/>
</dbReference>
<dbReference type="GO" id="GO:0050660">
    <property type="term" value="F:flavin adenine dinucleotide binding"/>
    <property type="evidence" value="ECO:0007669"/>
    <property type="project" value="InterPro"/>
</dbReference>
<evidence type="ECO:0000259" key="8">
    <source>
        <dbReference type="Pfam" id="PF00441"/>
    </source>
</evidence>
<reference evidence="11 13" key="2">
    <citation type="submission" date="2018-11" db="EMBL/GenBank/DDBJ databases">
        <authorList>
            <consortium name="Pathogen Informatics"/>
        </authorList>
    </citation>
    <scope>NUCLEOTIDE SEQUENCE [LARGE SCALE GENOMIC DNA]</scope>
</reference>
<proteinExistence type="inferred from homology"/>
<dbReference type="GO" id="GO:0070991">
    <property type="term" value="F:medium-chain fatty acyl-CoA dehydrogenase activity"/>
    <property type="evidence" value="ECO:0007669"/>
    <property type="project" value="TreeGrafter"/>
</dbReference>
<evidence type="ECO:0000313" key="13">
    <source>
        <dbReference type="Proteomes" id="UP000274756"/>
    </source>
</evidence>
<dbReference type="Pfam" id="PF02770">
    <property type="entry name" value="Acyl-CoA_dh_M"/>
    <property type="match status" value="2"/>
</dbReference>
<evidence type="ECO:0000313" key="11">
    <source>
        <dbReference type="EMBL" id="VDN53466.1"/>
    </source>
</evidence>
<dbReference type="PROSITE" id="PS00072">
    <property type="entry name" value="ACYL_COA_DH_1"/>
    <property type="match status" value="1"/>
</dbReference>
<evidence type="ECO:0000256" key="3">
    <source>
        <dbReference type="ARBA" id="ARBA00019125"/>
    </source>
</evidence>
<dbReference type="SUPFAM" id="SSF47203">
    <property type="entry name" value="Acyl-CoA dehydrogenase C-terminal domain-like"/>
    <property type="match status" value="2"/>
</dbReference>
<dbReference type="Gene3D" id="2.40.110.10">
    <property type="entry name" value="Butyryl-CoA Dehydrogenase, subunit A, domain 2"/>
    <property type="match status" value="2"/>
</dbReference>
<dbReference type="Pfam" id="PF02771">
    <property type="entry name" value="Acyl-CoA_dh_N"/>
    <property type="match status" value="2"/>
</dbReference>
<dbReference type="Gene3D" id="1.10.540.10">
    <property type="entry name" value="Acyl-CoA dehydrogenase/oxidase, N-terminal domain"/>
    <property type="match status" value="2"/>
</dbReference>
<dbReference type="OrthoDB" id="434771at2759"/>
<dbReference type="EMBL" id="UYYG01000133">
    <property type="protein sequence ID" value="VDN53466.1"/>
    <property type="molecule type" value="Genomic_DNA"/>
</dbReference>
<feature type="domain" description="Acyl-CoA oxidase/dehydrogenase middle" evidence="9">
    <location>
        <begin position="126"/>
        <end position="203"/>
    </location>
</feature>
<dbReference type="InterPro" id="IPR037069">
    <property type="entry name" value="AcylCoA_DH/ox_N_sf"/>
</dbReference>
<dbReference type="Pfam" id="PF00441">
    <property type="entry name" value="Acyl-CoA_dh_1"/>
    <property type="match status" value="2"/>
</dbReference>
<evidence type="ECO:0000259" key="9">
    <source>
        <dbReference type="Pfam" id="PF02770"/>
    </source>
</evidence>
<dbReference type="GO" id="GO:0005739">
    <property type="term" value="C:mitochondrion"/>
    <property type="evidence" value="ECO:0007669"/>
    <property type="project" value="TreeGrafter"/>
</dbReference>